<dbReference type="GO" id="GO:0016747">
    <property type="term" value="F:acyltransferase activity, transferring groups other than amino-acyl groups"/>
    <property type="evidence" value="ECO:0007669"/>
    <property type="project" value="InterPro"/>
</dbReference>
<dbReference type="EMBL" id="VFOP01000001">
    <property type="protein sequence ID" value="TQL50526.1"/>
    <property type="molecule type" value="Genomic_DNA"/>
</dbReference>
<dbReference type="InterPro" id="IPR016181">
    <property type="entry name" value="Acyl_CoA_acyltransferase"/>
</dbReference>
<dbReference type="InterPro" id="IPR050680">
    <property type="entry name" value="YpeA/RimI_acetyltransf"/>
</dbReference>
<gene>
    <name evidence="4" type="ORF">FB467_1637</name>
</gene>
<dbReference type="InterPro" id="IPR000182">
    <property type="entry name" value="GNAT_dom"/>
</dbReference>
<sequence length="185" mass="19947">MPVARPVPGPPGLHLHRVAAGDWASHRDLRLQMLREAPDAFWTTYEEVADRTEQDWRASVTGAACVLQARSADDTPLGTLGILPEGYADDVPFAQGSVNLIAMYVVPAARGSGVGDLLMAGARELTLELGRRRILLEVTSSNAAAIRLYERTGFRFTGATTPHPRRADLVEREMAWELTAAGGAG</sequence>
<evidence type="ECO:0000259" key="3">
    <source>
        <dbReference type="PROSITE" id="PS51186"/>
    </source>
</evidence>
<evidence type="ECO:0000256" key="1">
    <source>
        <dbReference type="ARBA" id="ARBA00022679"/>
    </source>
</evidence>
<protein>
    <submittedName>
        <fullName evidence="4">Acetyltransferase (GNAT) family protein</fullName>
    </submittedName>
</protein>
<keyword evidence="2" id="KW-0012">Acyltransferase</keyword>
<evidence type="ECO:0000313" key="4">
    <source>
        <dbReference type="EMBL" id="TQL50526.1"/>
    </source>
</evidence>
<reference evidence="4 5" key="1">
    <citation type="submission" date="2019-06" db="EMBL/GenBank/DDBJ databases">
        <title>Sequencing the genomes of 1000 actinobacteria strains.</title>
        <authorList>
            <person name="Klenk H.-P."/>
        </authorList>
    </citation>
    <scope>NUCLEOTIDE SEQUENCE [LARGE SCALE GENOMIC DNA]</scope>
    <source>
        <strain evidence="4 5">DSM 12335</strain>
    </source>
</reference>
<evidence type="ECO:0000256" key="2">
    <source>
        <dbReference type="ARBA" id="ARBA00023315"/>
    </source>
</evidence>
<name>A0A542YR07_9MICO</name>
<dbReference type="Gene3D" id="3.40.630.30">
    <property type="match status" value="1"/>
</dbReference>
<dbReference type="SUPFAM" id="SSF55729">
    <property type="entry name" value="Acyl-CoA N-acyltransferases (Nat)"/>
    <property type="match status" value="1"/>
</dbReference>
<organism evidence="4 5">
    <name type="scientific">Ornithinicoccus hortensis</name>
    <dbReference type="NCBI Taxonomy" id="82346"/>
    <lineage>
        <taxon>Bacteria</taxon>
        <taxon>Bacillati</taxon>
        <taxon>Actinomycetota</taxon>
        <taxon>Actinomycetes</taxon>
        <taxon>Micrococcales</taxon>
        <taxon>Intrasporangiaceae</taxon>
        <taxon>Ornithinicoccus</taxon>
    </lineage>
</organism>
<dbReference type="PANTHER" id="PTHR43420">
    <property type="entry name" value="ACETYLTRANSFERASE"/>
    <property type="match status" value="1"/>
</dbReference>
<proteinExistence type="predicted"/>
<dbReference type="CDD" id="cd04301">
    <property type="entry name" value="NAT_SF"/>
    <property type="match status" value="1"/>
</dbReference>
<feature type="domain" description="N-acetyltransferase" evidence="3">
    <location>
        <begin position="13"/>
        <end position="179"/>
    </location>
</feature>
<keyword evidence="1 4" id="KW-0808">Transferase</keyword>
<dbReference type="Proteomes" id="UP000319516">
    <property type="component" value="Unassembled WGS sequence"/>
</dbReference>
<dbReference type="Pfam" id="PF00583">
    <property type="entry name" value="Acetyltransf_1"/>
    <property type="match status" value="1"/>
</dbReference>
<dbReference type="PROSITE" id="PS51186">
    <property type="entry name" value="GNAT"/>
    <property type="match status" value="1"/>
</dbReference>
<dbReference type="AlphaFoldDB" id="A0A542YR07"/>
<accession>A0A542YR07</accession>
<dbReference type="RefSeq" id="WP_228393096.1">
    <property type="nucleotide sequence ID" value="NZ_BAAAIK010000002.1"/>
</dbReference>
<comment type="caution">
    <text evidence="4">The sequence shown here is derived from an EMBL/GenBank/DDBJ whole genome shotgun (WGS) entry which is preliminary data.</text>
</comment>
<keyword evidence="5" id="KW-1185">Reference proteome</keyword>
<evidence type="ECO:0000313" key="5">
    <source>
        <dbReference type="Proteomes" id="UP000319516"/>
    </source>
</evidence>